<keyword evidence="3" id="KW-1185">Reference proteome</keyword>
<dbReference type="RefSeq" id="WP_202202102.1">
    <property type="nucleotide sequence ID" value="NZ_BAAATO010000012.1"/>
</dbReference>
<dbReference type="EMBL" id="BNED01000005">
    <property type="protein sequence ID" value="GHI80837.1"/>
    <property type="molecule type" value="Genomic_DNA"/>
</dbReference>
<reference evidence="3" key="1">
    <citation type="submission" date="2023-07" db="EMBL/GenBank/DDBJ databases">
        <title>Whole genome shotgun sequence of Streptomyces spororaveus NBRC 15456.</title>
        <authorList>
            <person name="Komaki H."/>
            <person name="Tamura T."/>
        </authorList>
    </citation>
    <scope>NUCLEOTIDE SEQUENCE [LARGE SCALE GENOMIC DNA]</scope>
    <source>
        <strain evidence="3">NBRC 15456</strain>
    </source>
</reference>
<name>A0ABQ3TLH7_9ACTN</name>
<sequence>MTNEGENLGFENWYGRHLRALHAWARARLTVRDVEPELDHVYAEAARRLARLEEGAADKTEGRLWRGRRSQGRRNHGRRTRADGGWQLIPPGQIWAALPRWPFAAPLWLTIGAAALTAVCAVRLQ</sequence>
<organism evidence="2 3">
    <name type="scientific">Streptomyces spororaveus</name>
    <dbReference type="NCBI Taxonomy" id="284039"/>
    <lineage>
        <taxon>Bacteria</taxon>
        <taxon>Bacillati</taxon>
        <taxon>Actinomycetota</taxon>
        <taxon>Actinomycetes</taxon>
        <taxon>Kitasatosporales</taxon>
        <taxon>Streptomycetaceae</taxon>
        <taxon>Streptomyces</taxon>
    </lineage>
</organism>
<proteinExistence type="predicted"/>
<evidence type="ECO:0000256" key="1">
    <source>
        <dbReference type="SAM" id="MobiDB-lite"/>
    </source>
</evidence>
<feature type="compositionally biased region" description="Basic residues" evidence="1">
    <location>
        <begin position="65"/>
        <end position="79"/>
    </location>
</feature>
<dbReference type="Proteomes" id="UP000608522">
    <property type="component" value="Unassembled WGS sequence"/>
</dbReference>
<comment type="caution">
    <text evidence="2">The sequence shown here is derived from an EMBL/GenBank/DDBJ whole genome shotgun (WGS) entry which is preliminary data.</text>
</comment>
<evidence type="ECO:0000313" key="2">
    <source>
        <dbReference type="EMBL" id="GHI80837.1"/>
    </source>
</evidence>
<gene>
    <name evidence="2" type="ORF">Sspor_63980</name>
</gene>
<accession>A0ABQ3TLH7</accession>
<evidence type="ECO:0000313" key="3">
    <source>
        <dbReference type="Proteomes" id="UP000608522"/>
    </source>
</evidence>
<feature type="region of interest" description="Disordered" evidence="1">
    <location>
        <begin position="61"/>
        <end position="82"/>
    </location>
</feature>
<protein>
    <submittedName>
        <fullName evidence="2">Uncharacterized protein</fullName>
    </submittedName>
</protein>